<dbReference type="InterPro" id="IPR011146">
    <property type="entry name" value="HIT-like"/>
</dbReference>
<keyword evidence="3" id="KW-0378">Hydrolase</keyword>
<reference evidence="3 4" key="1">
    <citation type="submission" date="2020-07" db="EMBL/GenBank/DDBJ databases">
        <title>Sequencing the genomes of 1000 actinobacteria strains.</title>
        <authorList>
            <person name="Klenk H.-P."/>
        </authorList>
    </citation>
    <scope>NUCLEOTIDE SEQUENCE [LARGE SCALE GENOMIC DNA]</scope>
    <source>
        <strain evidence="3 4">DSM 104001</strain>
    </source>
</reference>
<dbReference type="Proteomes" id="UP000541969">
    <property type="component" value="Unassembled WGS sequence"/>
</dbReference>
<keyword evidence="4" id="KW-1185">Reference proteome</keyword>
<dbReference type="AlphaFoldDB" id="A0A853CMW0"/>
<dbReference type="SUPFAM" id="SSF54197">
    <property type="entry name" value="HIT-like"/>
    <property type="match status" value="1"/>
</dbReference>
<feature type="domain" description="HIT" evidence="2">
    <location>
        <begin position="40"/>
        <end position="111"/>
    </location>
</feature>
<comment type="caution">
    <text evidence="1">Lacks conserved residue(s) required for the propagation of feature annotation.</text>
</comment>
<dbReference type="Gene3D" id="3.30.428.10">
    <property type="entry name" value="HIT-like"/>
    <property type="match status" value="1"/>
</dbReference>
<organism evidence="3 4">
    <name type="scientific">Petropleomorpha daqingensis</name>
    <dbReference type="NCBI Taxonomy" id="2026353"/>
    <lineage>
        <taxon>Bacteria</taxon>
        <taxon>Bacillati</taxon>
        <taxon>Actinomycetota</taxon>
        <taxon>Actinomycetes</taxon>
        <taxon>Geodermatophilales</taxon>
        <taxon>Geodermatophilaceae</taxon>
        <taxon>Petropleomorpha</taxon>
    </lineage>
</organism>
<proteinExistence type="predicted"/>
<evidence type="ECO:0000313" key="3">
    <source>
        <dbReference type="EMBL" id="NYJ08149.1"/>
    </source>
</evidence>
<evidence type="ECO:0000313" key="4">
    <source>
        <dbReference type="Proteomes" id="UP000541969"/>
    </source>
</evidence>
<dbReference type="EMBL" id="JACBZT010000001">
    <property type="protein sequence ID" value="NYJ08149.1"/>
    <property type="molecule type" value="Genomic_DNA"/>
</dbReference>
<dbReference type="GO" id="GO:0016787">
    <property type="term" value="F:hydrolase activity"/>
    <property type="evidence" value="ECO:0007669"/>
    <property type="project" value="UniProtKB-KW"/>
</dbReference>
<gene>
    <name evidence="3" type="ORF">GGQ55_004427</name>
</gene>
<comment type="caution">
    <text evidence="3">The sequence shown here is derived from an EMBL/GenBank/DDBJ whole genome shotgun (WGS) entry which is preliminary data.</text>
</comment>
<protein>
    <submittedName>
        <fullName evidence="3">Diadenosine tetraphosphate (Ap4A) HIT family hydrolase</fullName>
    </submittedName>
</protein>
<evidence type="ECO:0000259" key="2">
    <source>
        <dbReference type="PROSITE" id="PS51084"/>
    </source>
</evidence>
<sequence length="142" mass="15324">MASDPCMLCVPEIADREFDRVRLWEDELWRLSAVLRGPIPGFAHLEPRRHIPHITDLDGREAATFGPVLARVTRALRDATAAELTYAYVFGDHVAHLHVNLAPHRAGDALRGGPGLLEPDAADASPAEHAATADAVRALLGG</sequence>
<dbReference type="InterPro" id="IPR036265">
    <property type="entry name" value="HIT-like_sf"/>
</dbReference>
<evidence type="ECO:0000256" key="1">
    <source>
        <dbReference type="PROSITE-ProRule" id="PRU00464"/>
    </source>
</evidence>
<accession>A0A853CMW0</accession>
<dbReference type="PROSITE" id="PS51084">
    <property type="entry name" value="HIT_2"/>
    <property type="match status" value="1"/>
</dbReference>
<dbReference type="RefSeq" id="WP_179720524.1">
    <property type="nucleotide sequence ID" value="NZ_JACBZT010000001.1"/>
</dbReference>
<name>A0A853CMW0_9ACTN</name>